<accession>A0ACC0A4N8</accession>
<sequence>MKEYKRKEEHMDLIVGDGSIVNMSVEGRKRMGKEVVYEDLNDLFDQIMEDYKDGEESDAMEDYEDGEESEGEDNVDTVDANDGGLNLKDPIFDDITIEDSKVRCKEFETRFLRYMPMKTSTDEFDDKWRTMIPSLGLEDNVRVKWAYGCKNHWANYYLRGISLALYELVRGARECMHFLCSYLNKKLRLFEFFRSFELAIDHLRRNNL</sequence>
<name>A0ACC0A4N8_CATRO</name>
<evidence type="ECO:0000313" key="1">
    <source>
        <dbReference type="EMBL" id="KAI5654496.1"/>
    </source>
</evidence>
<organism evidence="1 2">
    <name type="scientific">Catharanthus roseus</name>
    <name type="common">Madagascar periwinkle</name>
    <name type="synonym">Vinca rosea</name>
    <dbReference type="NCBI Taxonomy" id="4058"/>
    <lineage>
        <taxon>Eukaryota</taxon>
        <taxon>Viridiplantae</taxon>
        <taxon>Streptophyta</taxon>
        <taxon>Embryophyta</taxon>
        <taxon>Tracheophyta</taxon>
        <taxon>Spermatophyta</taxon>
        <taxon>Magnoliopsida</taxon>
        <taxon>eudicotyledons</taxon>
        <taxon>Gunneridae</taxon>
        <taxon>Pentapetalae</taxon>
        <taxon>asterids</taxon>
        <taxon>lamiids</taxon>
        <taxon>Gentianales</taxon>
        <taxon>Apocynaceae</taxon>
        <taxon>Rauvolfioideae</taxon>
        <taxon>Vinceae</taxon>
        <taxon>Catharanthinae</taxon>
        <taxon>Catharanthus</taxon>
    </lineage>
</organism>
<keyword evidence="2" id="KW-1185">Reference proteome</keyword>
<dbReference type="Proteomes" id="UP001060085">
    <property type="component" value="Linkage Group LG07"/>
</dbReference>
<dbReference type="EMBL" id="CM044707">
    <property type="protein sequence ID" value="KAI5654496.1"/>
    <property type="molecule type" value="Genomic_DNA"/>
</dbReference>
<protein>
    <submittedName>
        <fullName evidence="1">Uncharacterized protein</fullName>
    </submittedName>
</protein>
<gene>
    <name evidence="1" type="ORF">M9H77_31683</name>
</gene>
<evidence type="ECO:0000313" key="2">
    <source>
        <dbReference type="Proteomes" id="UP001060085"/>
    </source>
</evidence>
<proteinExistence type="predicted"/>
<comment type="caution">
    <text evidence="1">The sequence shown here is derived from an EMBL/GenBank/DDBJ whole genome shotgun (WGS) entry which is preliminary data.</text>
</comment>
<reference evidence="2" key="1">
    <citation type="journal article" date="2023" name="Nat. Plants">
        <title>Single-cell RNA sequencing provides a high-resolution roadmap for understanding the multicellular compartmentation of specialized metabolism.</title>
        <authorList>
            <person name="Sun S."/>
            <person name="Shen X."/>
            <person name="Li Y."/>
            <person name="Li Y."/>
            <person name="Wang S."/>
            <person name="Li R."/>
            <person name="Zhang H."/>
            <person name="Shen G."/>
            <person name="Guo B."/>
            <person name="Wei J."/>
            <person name="Xu J."/>
            <person name="St-Pierre B."/>
            <person name="Chen S."/>
            <person name="Sun C."/>
        </authorList>
    </citation>
    <scope>NUCLEOTIDE SEQUENCE [LARGE SCALE GENOMIC DNA]</scope>
</reference>